<dbReference type="Pfam" id="PF16732">
    <property type="entry name" value="ComP_DUS"/>
    <property type="match status" value="1"/>
</dbReference>
<dbReference type="AlphaFoldDB" id="A0AA37IAI7"/>
<dbReference type="RefSeq" id="WP_309297518.1">
    <property type="nucleotide sequence ID" value="NZ_BPUS01000005.1"/>
</dbReference>
<dbReference type="Proteomes" id="UP001055111">
    <property type="component" value="Unassembled WGS sequence"/>
</dbReference>
<dbReference type="InterPro" id="IPR045584">
    <property type="entry name" value="Pilin-like"/>
</dbReference>
<dbReference type="PROSITE" id="PS00409">
    <property type="entry name" value="PROKAR_NTER_METHYL"/>
    <property type="match status" value="1"/>
</dbReference>
<reference evidence="3" key="1">
    <citation type="submission" date="2022-09" db="EMBL/GenBank/DDBJ databases">
        <title>Isolation and characterization of 3-chlorobenzoate degrading bacteria from soils in Shizuoka.</title>
        <authorList>
            <person name="Ifat A."/>
            <person name="Ogawa N."/>
            <person name="Kimbara K."/>
            <person name="Moriuchi R."/>
            <person name="Dohra H."/>
            <person name="Shintani M."/>
        </authorList>
    </citation>
    <scope>NUCLEOTIDE SEQUENCE</scope>
    <source>
        <strain evidence="3">19CS4-2</strain>
    </source>
</reference>
<feature type="compositionally biased region" description="Basic residues" evidence="1">
    <location>
        <begin position="136"/>
        <end position="145"/>
    </location>
</feature>
<name>A0AA37IAI7_9BURK</name>
<protein>
    <submittedName>
        <fullName evidence="3">Type IV pilin protein</fullName>
    </submittedName>
</protein>
<dbReference type="NCBIfam" id="TIGR02532">
    <property type="entry name" value="IV_pilin_GFxxxE"/>
    <property type="match status" value="1"/>
</dbReference>
<dbReference type="Pfam" id="PF07963">
    <property type="entry name" value="N_methyl"/>
    <property type="match status" value="1"/>
</dbReference>
<keyword evidence="2" id="KW-0472">Membrane</keyword>
<keyword evidence="2" id="KW-0812">Transmembrane</keyword>
<dbReference type="Gene3D" id="3.30.700.10">
    <property type="entry name" value="Glycoprotein, Type 4 Pilin"/>
    <property type="match status" value="1"/>
</dbReference>
<organism evidence="3 4">
    <name type="scientific">Caballeronia novacaledonica</name>
    <dbReference type="NCBI Taxonomy" id="1544861"/>
    <lineage>
        <taxon>Bacteria</taxon>
        <taxon>Pseudomonadati</taxon>
        <taxon>Pseudomonadota</taxon>
        <taxon>Betaproteobacteria</taxon>
        <taxon>Burkholderiales</taxon>
        <taxon>Burkholderiaceae</taxon>
        <taxon>Caballeronia</taxon>
    </lineage>
</organism>
<feature type="transmembrane region" description="Helical" evidence="2">
    <location>
        <begin position="6"/>
        <end position="29"/>
    </location>
</feature>
<evidence type="ECO:0000256" key="2">
    <source>
        <dbReference type="SAM" id="Phobius"/>
    </source>
</evidence>
<dbReference type="InterPro" id="IPR031982">
    <property type="entry name" value="PilE-like"/>
</dbReference>
<feature type="compositionally biased region" description="Basic and acidic residues" evidence="1">
    <location>
        <begin position="146"/>
        <end position="155"/>
    </location>
</feature>
<accession>A0AA37IAI7</accession>
<evidence type="ECO:0000256" key="1">
    <source>
        <dbReference type="SAM" id="MobiDB-lite"/>
    </source>
</evidence>
<comment type="caution">
    <text evidence="3">The sequence shown here is derived from an EMBL/GenBank/DDBJ whole genome shotgun (WGS) entry which is preliminary data.</text>
</comment>
<dbReference type="InterPro" id="IPR012902">
    <property type="entry name" value="N_methyl_site"/>
</dbReference>
<feature type="region of interest" description="Disordered" evidence="1">
    <location>
        <begin position="130"/>
        <end position="162"/>
    </location>
</feature>
<dbReference type="EMBL" id="BPUS01000005">
    <property type="protein sequence ID" value="GJH26132.1"/>
    <property type="molecule type" value="Genomic_DNA"/>
</dbReference>
<dbReference type="SUPFAM" id="SSF54523">
    <property type="entry name" value="Pili subunits"/>
    <property type="match status" value="1"/>
</dbReference>
<keyword evidence="2" id="KW-1133">Transmembrane helix</keyword>
<evidence type="ECO:0000313" key="3">
    <source>
        <dbReference type="EMBL" id="GJH26132.1"/>
    </source>
</evidence>
<sequence>MKEKGFSLLELMIALAVAAIIATFAVPAYRTHVAKAHRVDAASALTRAVQFVETARLAQTSEGVDAITLSAGLDQAPSNGAPVYRVAVLPESPTNGGYAIEAVPIAAGPMYDDGCGAFVIDATGLRWNHAPGPIRSMRHSRRRAGRERADADVRKRSDRPRH</sequence>
<dbReference type="GO" id="GO:0043683">
    <property type="term" value="P:type IV pilus assembly"/>
    <property type="evidence" value="ECO:0007669"/>
    <property type="project" value="InterPro"/>
</dbReference>
<gene>
    <name evidence="3" type="ORF">CBA19CS42_16470</name>
</gene>
<evidence type="ECO:0000313" key="4">
    <source>
        <dbReference type="Proteomes" id="UP001055111"/>
    </source>
</evidence>
<proteinExistence type="predicted"/>